<protein>
    <recommendedName>
        <fullName evidence="7">Adenylosuccinate synthetase</fullName>
        <shortName evidence="7">AMPSase</shortName>
        <shortName evidence="7">AdSS</shortName>
        <ecNumber evidence="7">6.3.4.4</ecNumber>
    </recommendedName>
    <alternativeName>
        <fullName evidence="7">IMP--aspartate ligase</fullName>
    </alternativeName>
</protein>
<keyword evidence="9" id="KW-1185">Reference proteome</keyword>
<feature type="binding site" evidence="7">
    <location>
        <begin position="45"/>
        <end position="47"/>
    </location>
    <ligand>
        <name>GTP</name>
        <dbReference type="ChEBI" id="CHEBI:37565"/>
    </ligand>
</feature>
<keyword evidence="3 7" id="KW-0547">Nucleotide-binding</keyword>
<comment type="pathway">
    <text evidence="7">Purine metabolism; AMP biosynthesis via de novo pathway; AMP from IMP: step 1/2.</text>
</comment>
<organism evidence="8 9">
    <name type="scientific">Acetobacter sacchari</name>
    <dbReference type="NCBI Taxonomy" id="2661687"/>
    <lineage>
        <taxon>Bacteria</taxon>
        <taxon>Pseudomonadati</taxon>
        <taxon>Pseudomonadota</taxon>
        <taxon>Alphaproteobacteria</taxon>
        <taxon>Acetobacterales</taxon>
        <taxon>Acetobacteraceae</taxon>
        <taxon>Acetobacter</taxon>
    </lineage>
</organism>
<dbReference type="EMBL" id="JAFVMF010000018">
    <property type="protein sequence ID" value="MBO1361199.1"/>
    <property type="molecule type" value="Genomic_DNA"/>
</dbReference>
<accession>A0ABS3LZ60</accession>
<evidence type="ECO:0000256" key="7">
    <source>
        <dbReference type="HAMAP-Rule" id="MF_00011"/>
    </source>
</evidence>
<dbReference type="Gene3D" id="3.40.440.10">
    <property type="entry name" value="Adenylosuccinate Synthetase, subunit A, domain 1"/>
    <property type="match status" value="1"/>
</dbReference>
<feature type="binding site" description="in other chain" evidence="7">
    <location>
        <position position="247"/>
    </location>
    <ligand>
        <name>IMP</name>
        <dbReference type="ChEBI" id="CHEBI:58053"/>
        <note>ligand shared between dimeric partners</note>
    </ligand>
</feature>
<feature type="active site" description="Proton acceptor" evidence="7">
    <location>
        <position position="15"/>
    </location>
</feature>
<keyword evidence="5 7" id="KW-0460">Magnesium</keyword>
<comment type="similarity">
    <text evidence="7">Belongs to the adenylosuccinate synthetase family.</text>
</comment>
<keyword evidence="2 7" id="KW-0479">Metal-binding</keyword>
<dbReference type="EC" id="6.3.4.4" evidence="7"/>
<dbReference type="PANTHER" id="PTHR11846">
    <property type="entry name" value="ADENYLOSUCCINATE SYNTHETASE"/>
    <property type="match status" value="1"/>
</dbReference>
<keyword evidence="4 7" id="KW-0658">Purine biosynthesis</keyword>
<evidence type="ECO:0000256" key="6">
    <source>
        <dbReference type="ARBA" id="ARBA00023134"/>
    </source>
</evidence>
<keyword evidence="1 7" id="KW-0436">Ligase</keyword>
<proteinExistence type="inferred from homology"/>
<evidence type="ECO:0000313" key="9">
    <source>
        <dbReference type="Proteomes" id="UP000664771"/>
    </source>
</evidence>
<feature type="binding site" evidence="7">
    <location>
        <position position="15"/>
    </location>
    <ligand>
        <name>Mg(2+)</name>
        <dbReference type="ChEBI" id="CHEBI:18420"/>
    </ligand>
</feature>
<feature type="binding site" description="in other chain" evidence="7">
    <location>
        <begin position="15"/>
        <end position="18"/>
    </location>
    <ligand>
        <name>IMP</name>
        <dbReference type="ChEBI" id="CHEBI:58053"/>
        <note>ligand shared between dimeric partners</note>
    </ligand>
</feature>
<dbReference type="Proteomes" id="UP000664771">
    <property type="component" value="Unassembled WGS sequence"/>
</dbReference>
<evidence type="ECO:0000256" key="2">
    <source>
        <dbReference type="ARBA" id="ARBA00022723"/>
    </source>
</evidence>
<comment type="subcellular location">
    <subcellularLocation>
        <location evidence="7">Cytoplasm</location>
    </subcellularLocation>
</comment>
<dbReference type="SMART" id="SM00788">
    <property type="entry name" value="Adenylsucc_synt"/>
    <property type="match status" value="1"/>
</dbReference>
<keyword evidence="6 7" id="KW-0342">GTP-binding</keyword>
<dbReference type="InterPro" id="IPR001114">
    <property type="entry name" value="Adenylosuccinate_synthetase"/>
</dbReference>
<dbReference type="InterPro" id="IPR027417">
    <property type="entry name" value="P-loop_NTPase"/>
</dbReference>
<evidence type="ECO:0000256" key="1">
    <source>
        <dbReference type="ARBA" id="ARBA00022598"/>
    </source>
</evidence>
<evidence type="ECO:0000256" key="4">
    <source>
        <dbReference type="ARBA" id="ARBA00022755"/>
    </source>
</evidence>
<feature type="active site" description="Proton donor" evidence="7">
    <location>
        <position position="46"/>
    </location>
</feature>
<comment type="cofactor">
    <cofactor evidence="7">
        <name>Mg(2+)</name>
        <dbReference type="ChEBI" id="CHEBI:18420"/>
    </cofactor>
    <text evidence="7">Binds 1 Mg(2+) ion per subunit.</text>
</comment>
<dbReference type="Gene3D" id="1.10.300.10">
    <property type="entry name" value="Adenylosuccinate Synthetase, subunit A, domain 2"/>
    <property type="match status" value="1"/>
</dbReference>
<evidence type="ECO:0000256" key="3">
    <source>
        <dbReference type="ARBA" id="ARBA00022741"/>
    </source>
</evidence>
<gene>
    <name evidence="7" type="primary">purA</name>
    <name evidence="8" type="ORF">J2D73_15535</name>
</gene>
<dbReference type="InterPro" id="IPR042110">
    <property type="entry name" value="Adenylosuccinate_synth_dom2"/>
</dbReference>
<dbReference type="HAMAP" id="MF_00011">
    <property type="entry name" value="Adenylosucc_synth"/>
    <property type="match status" value="1"/>
</dbReference>
<comment type="subunit">
    <text evidence="7">Homodimer.</text>
</comment>
<feature type="binding site" evidence="7">
    <location>
        <position position="45"/>
    </location>
    <ligand>
        <name>Mg(2+)</name>
        <dbReference type="ChEBI" id="CHEBI:18420"/>
    </ligand>
</feature>
<feature type="binding site" evidence="7">
    <location>
        <begin position="14"/>
        <end position="20"/>
    </location>
    <ligand>
        <name>GTP</name>
        <dbReference type="ChEBI" id="CHEBI:37565"/>
    </ligand>
</feature>
<reference evidence="8 9" key="1">
    <citation type="submission" date="2021-03" db="EMBL/GenBank/DDBJ databases">
        <title>The complete genome sequence of Acetobacter sacchari TBRC 11175.</title>
        <authorList>
            <person name="Charoenyingcharoen P."/>
            <person name="Yukphan P."/>
        </authorList>
    </citation>
    <scope>NUCLEOTIDE SEQUENCE [LARGE SCALE GENOMIC DNA]</scope>
    <source>
        <strain evidence="8 9">TBRC 11175</strain>
    </source>
</reference>
<sequence>MTHVAQAVIGAAYGDEGKGRVVDWLATLAPGAVTVVRSNGGAQAGHTVTLADGTRHVFHHIGSGALAGASTHLSQFMVSHPMLFREERGRVAAKSGCVHVTADPRGAVTTPWDMMINQALESSRGEGRHGSCGMGFGETVGRTEDTEQTLTVADLRAPQLRDKLRAIQGDWLPSRMEQLGLEFGNDSPLSHAASSGVVERFVDDCLFFSSAVDLREDATLGADQTLIFEAAQGLRLDQNYPDFPYVTRSNTGVANIAAIAREAGLETIEAFYVTRCYLTRHGRGPMSDERNIAPLFAVDDPTNQPNPWQETLRFGLLDPAALASDIHADMACASGVALRPAIAVTCLDQCVGARVTWIRDGKIVDGSRDEFLADIRAATHLTQLQTFAGPTNR</sequence>
<comment type="function">
    <text evidence="7">Plays an important role in the de novo pathway of purine nucleotide biosynthesis. Catalyzes the first committed step in the biosynthesis of AMP from IMP.</text>
</comment>
<dbReference type="InterPro" id="IPR042109">
    <property type="entry name" value="Adenylosuccinate_synth_dom1"/>
</dbReference>
<name>A0ABS3LZ60_9PROT</name>
<comment type="caution">
    <text evidence="7">Lacks conserved residue(s) required for the propagation of feature annotation.</text>
</comment>
<evidence type="ECO:0000256" key="5">
    <source>
        <dbReference type="ARBA" id="ARBA00022842"/>
    </source>
</evidence>
<dbReference type="Pfam" id="PF00709">
    <property type="entry name" value="Adenylsucc_synt"/>
    <property type="match status" value="1"/>
</dbReference>
<comment type="caution">
    <text evidence="8">The sequence shown here is derived from an EMBL/GenBank/DDBJ whole genome shotgun (WGS) entry which is preliminary data.</text>
</comment>
<dbReference type="RefSeq" id="WP_207882718.1">
    <property type="nucleotide sequence ID" value="NZ_JAFVMF010000018.1"/>
</dbReference>
<feature type="binding site" description="in other chain" evidence="7">
    <location>
        <position position="232"/>
    </location>
    <ligand>
        <name>IMP</name>
        <dbReference type="ChEBI" id="CHEBI:58053"/>
        <note>ligand shared between dimeric partners</note>
    </ligand>
</feature>
<comment type="catalytic activity">
    <reaction evidence="7">
        <text>IMP + L-aspartate + GTP = N(6)-(1,2-dicarboxyethyl)-AMP + GDP + phosphate + 2 H(+)</text>
        <dbReference type="Rhea" id="RHEA:15753"/>
        <dbReference type="ChEBI" id="CHEBI:15378"/>
        <dbReference type="ChEBI" id="CHEBI:29991"/>
        <dbReference type="ChEBI" id="CHEBI:37565"/>
        <dbReference type="ChEBI" id="CHEBI:43474"/>
        <dbReference type="ChEBI" id="CHEBI:57567"/>
        <dbReference type="ChEBI" id="CHEBI:58053"/>
        <dbReference type="ChEBI" id="CHEBI:58189"/>
        <dbReference type="EC" id="6.3.4.4"/>
    </reaction>
</comment>
<evidence type="ECO:0000313" key="8">
    <source>
        <dbReference type="EMBL" id="MBO1361199.1"/>
    </source>
</evidence>
<keyword evidence="7" id="KW-0963">Cytoplasm</keyword>
<dbReference type="PANTHER" id="PTHR11846:SF0">
    <property type="entry name" value="ADENYLOSUCCINATE SYNTHETASE"/>
    <property type="match status" value="1"/>
</dbReference>
<dbReference type="SUPFAM" id="SSF52540">
    <property type="entry name" value="P-loop containing nucleoside triphosphate hydrolases"/>
    <property type="match status" value="1"/>
</dbReference>